<feature type="non-terminal residue" evidence="1">
    <location>
        <position position="211"/>
    </location>
</feature>
<proteinExistence type="predicted"/>
<organism evidence="1 2">
    <name type="scientific">Racocetra persica</name>
    <dbReference type="NCBI Taxonomy" id="160502"/>
    <lineage>
        <taxon>Eukaryota</taxon>
        <taxon>Fungi</taxon>
        <taxon>Fungi incertae sedis</taxon>
        <taxon>Mucoromycota</taxon>
        <taxon>Glomeromycotina</taxon>
        <taxon>Glomeromycetes</taxon>
        <taxon>Diversisporales</taxon>
        <taxon>Gigasporaceae</taxon>
        <taxon>Racocetra</taxon>
    </lineage>
</organism>
<name>A0ACA9P0Z4_9GLOM</name>
<comment type="caution">
    <text evidence="1">The sequence shown here is derived from an EMBL/GenBank/DDBJ whole genome shotgun (WGS) entry which is preliminary data.</text>
</comment>
<protein>
    <submittedName>
        <fullName evidence="1">14201_t:CDS:1</fullName>
    </submittedName>
</protein>
<dbReference type="EMBL" id="CAJVQC010016760">
    <property type="protein sequence ID" value="CAG8679474.1"/>
    <property type="molecule type" value="Genomic_DNA"/>
</dbReference>
<accession>A0ACA9P0Z4</accession>
<keyword evidence="2" id="KW-1185">Reference proteome</keyword>
<sequence>MERNEEELPVAASTSPRNKSYNSGRSVNNMLLGFSMTKSPNVGFGPRSHFSSQSNLDNGQPSYSASPGKIRNQTIALGDVDRRKDSPPGELSAAGQSNLSLLLQKTPSPPKETSHKTTAADGAQDSIPPTINVISNESPDSEYYDPRNESRPLLETFPHNYGNWLPSDDPLSIENRSFVEKFYDWLPCTGDDRYERRRPSFRCTPENIFRQ</sequence>
<gene>
    <name evidence="1" type="ORF">RPERSI_LOCUS9043</name>
</gene>
<evidence type="ECO:0000313" key="1">
    <source>
        <dbReference type="EMBL" id="CAG8679474.1"/>
    </source>
</evidence>
<dbReference type="Proteomes" id="UP000789920">
    <property type="component" value="Unassembled WGS sequence"/>
</dbReference>
<reference evidence="1" key="1">
    <citation type="submission" date="2021-06" db="EMBL/GenBank/DDBJ databases">
        <authorList>
            <person name="Kallberg Y."/>
            <person name="Tangrot J."/>
            <person name="Rosling A."/>
        </authorList>
    </citation>
    <scope>NUCLEOTIDE SEQUENCE</scope>
    <source>
        <strain evidence="1">MA461A</strain>
    </source>
</reference>
<evidence type="ECO:0000313" key="2">
    <source>
        <dbReference type="Proteomes" id="UP000789920"/>
    </source>
</evidence>